<dbReference type="Pfam" id="PF17482">
    <property type="entry name" value="Phage_sheath_1C"/>
    <property type="match status" value="1"/>
</dbReference>
<evidence type="ECO:0000313" key="4">
    <source>
        <dbReference type="EMBL" id="UUO14205.1"/>
    </source>
</evidence>
<keyword evidence="5" id="KW-1185">Reference proteome</keyword>
<dbReference type="PANTHER" id="PTHR35861">
    <property type="match status" value="1"/>
</dbReference>
<reference evidence="4" key="1">
    <citation type="submission" date="2022-06" db="EMBL/GenBank/DDBJ databases">
        <title>Nostosin G and Spiroidesin B from the Cyanobacterium Dolichospermum sp. NIES-1697.</title>
        <authorList>
            <person name="Phan C.-S."/>
            <person name="Mehjabin J.J."/>
            <person name="Anas A.R.J."/>
            <person name="Hayasaka M."/>
            <person name="Onoki R."/>
            <person name="Wang J."/>
            <person name="Umezawa T."/>
            <person name="Washio K."/>
            <person name="Morikawa M."/>
            <person name="Okino T."/>
        </authorList>
    </citation>
    <scope>NUCLEOTIDE SEQUENCE</scope>
    <source>
        <strain evidence="4">NIES-1697</strain>
    </source>
</reference>
<dbReference type="InterPro" id="IPR020287">
    <property type="entry name" value="Tail_sheath_C"/>
</dbReference>
<organism evidence="4 5">
    <name type="scientific">Dolichospermum heterosporum TAC447</name>
    <dbReference type="NCBI Taxonomy" id="747523"/>
    <lineage>
        <taxon>Bacteria</taxon>
        <taxon>Bacillati</taxon>
        <taxon>Cyanobacteriota</taxon>
        <taxon>Cyanophyceae</taxon>
        <taxon>Nostocales</taxon>
        <taxon>Aphanizomenonaceae</taxon>
        <taxon>Dolichospermum</taxon>
        <taxon>Dolichospermum heterosporum</taxon>
    </lineage>
</organism>
<evidence type="ECO:0000256" key="1">
    <source>
        <dbReference type="ARBA" id="ARBA00008005"/>
    </source>
</evidence>
<dbReference type="InterPro" id="IPR035089">
    <property type="entry name" value="Phage_sheath_subtilisin"/>
</dbReference>
<dbReference type="EMBL" id="CP099464">
    <property type="protein sequence ID" value="UUO14205.1"/>
    <property type="molecule type" value="Genomic_DNA"/>
</dbReference>
<comment type="similarity">
    <text evidence="1">Belongs to the myoviridae tail sheath protein family.</text>
</comment>
<evidence type="ECO:0000259" key="2">
    <source>
        <dbReference type="Pfam" id="PF04984"/>
    </source>
</evidence>
<evidence type="ECO:0000259" key="3">
    <source>
        <dbReference type="Pfam" id="PF17482"/>
    </source>
</evidence>
<dbReference type="Pfam" id="PF04984">
    <property type="entry name" value="Phage_sheath_1"/>
    <property type="match status" value="1"/>
</dbReference>
<evidence type="ECO:0000313" key="5">
    <source>
        <dbReference type="Proteomes" id="UP001057561"/>
    </source>
</evidence>
<accession>A0ABY5LU47</accession>
<dbReference type="Gene3D" id="3.40.50.11780">
    <property type="match status" value="1"/>
</dbReference>
<dbReference type="InterPro" id="IPR052042">
    <property type="entry name" value="Tail_sheath_structural"/>
</dbReference>
<dbReference type="Proteomes" id="UP001057561">
    <property type="component" value="Chromosome"/>
</dbReference>
<sequence>MQTSTHLNLTAPGVYLEDIPTLPGKDLLTGVPVFLGVAPVNNAQENGLPVPKMLTLWTQFGQYFGQPLLHSYLLHLVRVLFANGSRLSSVLPLLDHILSPLQNGLAEIEALDGYLAHAVRGFFTNGGRLCYVVPLLNNTLSELQNGLRAIEGLDVIDLVCAPDIMQNSESEVAMEMQKAVLEHCERMGDRFAILDGFSITRIEDIEALKTQQQGLIGDNGALYTPWLKIENAPMNIPPCGHIAGIYARNDRQVGVYRAPANYLLEGVLDLSFLFTDTDSEILNPQTGSGVNCIRSFRSRGMRIWGSRTLSQNPEWQYINIRRLKITVLRWAERNLADAVFEPNNRDLWGRIERELTVYCESLWEQGAIHGDSSEEAFYVKCDEETNPPAIRNTGQIVTEIGLAPTTPSEFIVISLVHGSSGVRFVES</sequence>
<dbReference type="RefSeq" id="WP_027402340.1">
    <property type="nucleotide sequence ID" value="NZ_CP099464.1"/>
</dbReference>
<feature type="domain" description="Tail sheath protein C-terminal" evidence="3">
    <location>
        <begin position="310"/>
        <end position="413"/>
    </location>
</feature>
<feature type="domain" description="Tail sheath protein subtilisin-like" evidence="2">
    <location>
        <begin position="142"/>
        <end position="309"/>
    </location>
</feature>
<protein>
    <submittedName>
        <fullName evidence="4">Phage tail sheath subtilisin-like domain-containing protein</fullName>
    </submittedName>
</protein>
<dbReference type="PANTHER" id="PTHR35861:SF1">
    <property type="entry name" value="PHAGE TAIL SHEATH PROTEIN"/>
    <property type="match status" value="1"/>
</dbReference>
<proteinExistence type="inferred from homology"/>
<name>A0ABY5LU47_9CYAN</name>
<gene>
    <name evidence="4" type="ORF">NG743_19475</name>
</gene>